<dbReference type="InterPro" id="IPR039657">
    <property type="entry name" value="Dimethylallyltransferase"/>
</dbReference>
<organism evidence="6 7">
    <name type="scientific">Eptatretus burgeri</name>
    <name type="common">Inshore hagfish</name>
    <dbReference type="NCBI Taxonomy" id="7764"/>
    <lineage>
        <taxon>Eukaryota</taxon>
        <taxon>Metazoa</taxon>
        <taxon>Chordata</taxon>
        <taxon>Craniata</taxon>
        <taxon>Vertebrata</taxon>
        <taxon>Cyclostomata</taxon>
        <taxon>Myxini</taxon>
        <taxon>Myxiniformes</taxon>
        <taxon>Myxinidae</taxon>
        <taxon>Eptatretinae</taxon>
        <taxon>Eptatretus</taxon>
    </lineage>
</organism>
<protein>
    <submittedName>
        <fullName evidence="6">tRNA isopentenyltransferase 1</fullName>
    </submittedName>
</protein>
<dbReference type="PANTHER" id="PTHR11088:SF89">
    <property type="entry name" value="TRNA DIMETHYLALLYLTRANSFERASE"/>
    <property type="match status" value="1"/>
</dbReference>
<reference evidence="6" key="2">
    <citation type="submission" date="2025-09" db="UniProtKB">
        <authorList>
            <consortium name="Ensembl"/>
        </authorList>
    </citation>
    <scope>IDENTIFICATION</scope>
</reference>
<dbReference type="GO" id="GO:0052381">
    <property type="term" value="F:tRNA dimethylallyltransferase activity"/>
    <property type="evidence" value="ECO:0007669"/>
    <property type="project" value="InterPro"/>
</dbReference>
<evidence type="ECO:0000256" key="5">
    <source>
        <dbReference type="RuleBase" id="RU003785"/>
    </source>
</evidence>
<dbReference type="InterPro" id="IPR027417">
    <property type="entry name" value="P-loop_NTPase"/>
</dbReference>
<dbReference type="AlphaFoldDB" id="A0A8C4QVD2"/>
<proteinExistence type="inferred from homology"/>
<evidence type="ECO:0000256" key="4">
    <source>
        <dbReference type="ARBA" id="ARBA00022840"/>
    </source>
</evidence>
<evidence type="ECO:0000256" key="3">
    <source>
        <dbReference type="ARBA" id="ARBA00022741"/>
    </source>
</evidence>
<evidence type="ECO:0000313" key="6">
    <source>
        <dbReference type="Ensembl" id="ENSEBUP00000020794.1"/>
    </source>
</evidence>
<dbReference type="PANTHER" id="PTHR11088">
    <property type="entry name" value="TRNA DIMETHYLALLYLTRANSFERASE"/>
    <property type="match status" value="1"/>
</dbReference>
<name>A0A8C4QVD2_EPTBU</name>
<evidence type="ECO:0000313" key="7">
    <source>
        <dbReference type="Proteomes" id="UP000694388"/>
    </source>
</evidence>
<evidence type="ECO:0000256" key="1">
    <source>
        <dbReference type="ARBA" id="ARBA00005842"/>
    </source>
</evidence>
<dbReference type="OMA" id="WGLHLKS"/>
<dbReference type="Proteomes" id="UP000694388">
    <property type="component" value="Unplaced"/>
</dbReference>
<reference evidence="6" key="1">
    <citation type="submission" date="2025-08" db="UniProtKB">
        <authorList>
            <consortium name="Ensembl"/>
        </authorList>
    </citation>
    <scope>IDENTIFICATION</scope>
</reference>
<dbReference type="Gene3D" id="1.10.20.140">
    <property type="match status" value="1"/>
</dbReference>
<keyword evidence="2 5" id="KW-0808">Transferase</keyword>
<dbReference type="InterPro" id="IPR018022">
    <property type="entry name" value="IPT"/>
</dbReference>
<keyword evidence="7" id="KW-1185">Reference proteome</keyword>
<comment type="similarity">
    <text evidence="1 5">Belongs to the IPP transferase family.</text>
</comment>
<dbReference type="GO" id="GO:0006400">
    <property type="term" value="P:tRNA modification"/>
    <property type="evidence" value="ECO:0007669"/>
    <property type="project" value="TreeGrafter"/>
</dbReference>
<dbReference type="Pfam" id="PF01715">
    <property type="entry name" value="IPPT"/>
    <property type="match status" value="1"/>
</dbReference>
<dbReference type="HAMAP" id="MF_00185">
    <property type="entry name" value="IPP_trans"/>
    <property type="match status" value="1"/>
</dbReference>
<accession>A0A8C4QVD2</accession>
<dbReference type="GO" id="GO:0005524">
    <property type="term" value="F:ATP binding"/>
    <property type="evidence" value="ECO:0007669"/>
    <property type="project" value="UniProtKB-KW"/>
</dbReference>
<dbReference type="GeneTree" id="ENSGT00390000015214"/>
<keyword evidence="3 5" id="KW-0547">Nucleotide-binding</keyword>
<evidence type="ECO:0000256" key="2">
    <source>
        <dbReference type="ARBA" id="ARBA00022679"/>
    </source>
</evidence>
<sequence>MAAHLARKASPLVVIVGATGTGKSKLAIELASKFHGEVVSADSMQVYHGLDIITNKVSAAEQTACPHHMIGFVDPLVSTYTVVDFRSQALPLIEDILLRGKLPFIVGGTNYYIEALLWDTLLTSNTSTEMSSSAAVATERASRTELLKLGSSELYRRLEEVDPEMACCLHPRNVRKLIRGLQVYEQVGIPWSSLLRRQHEQPGGGPLSGPLRYPDACVLWLYANQEALDRRLDERVDQMLAEGLLEELQSFHRHYALAKFDFQQGIFQSIGFKEFHDYLNRPLDCSVQESEKLLQKGIEALKLATRRYARKQYKWVKNRFLQRPQNNLPPVFGLDATDPSLWEKAVLEPAVSIVESCLQHTPEEVIKGVQIWRVCSLLHRATSSNPVGEIIVQPFPHFKPLQNDNIIYVSRLYGHPV</sequence>
<dbReference type="SUPFAM" id="SSF52540">
    <property type="entry name" value="P-loop containing nucleoside triphosphate hydrolases"/>
    <property type="match status" value="2"/>
</dbReference>
<dbReference type="GO" id="GO:0005739">
    <property type="term" value="C:mitochondrion"/>
    <property type="evidence" value="ECO:0007669"/>
    <property type="project" value="TreeGrafter"/>
</dbReference>
<dbReference type="NCBIfam" id="TIGR00174">
    <property type="entry name" value="miaA"/>
    <property type="match status" value="1"/>
</dbReference>
<dbReference type="Gene3D" id="3.40.50.300">
    <property type="entry name" value="P-loop containing nucleotide triphosphate hydrolases"/>
    <property type="match status" value="1"/>
</dbReference>
<dbReference type="Ensembl" id="ENSEBUT00000021369.1">
    <property type="protein sequence ID" value="ENSEBUP00000020794.1"/>
    <property type="gene ID" value="ENSEBUG00000012845.1"/>
</dbReference>
<keyword evidence="4 5" id="KW-0067">ATP-binding</keyword>